<dbReference type="Proteomes" id="UP001319080">
    <property type="component" value="Unassembled WGS sequence"/>
</dbReference>
<organism evidence="1 2">
    <name type="scientific">Dawidia cretensis</name>
    <dbReference type="NCBI Taxonomy" id="2782350"/>
    <lineage>
        <taxon>Bacteria</taxon>
        <taxon>Pseudomonadati</taxon>
        <taxon>Bacteroidota</taxon>
        <taxon>Cytophagia</taxon>
        <taxon>Cytophagales</taxon>
        <taxon>Chryseotaleaceae</taxon>
        <taxon>Dawidia</taxon>
    </lineage>
</organism>
<comment type="caution">
    <text evidence="1">The sequence shown here is derived from an EMBL/GenBank/DDBJ whole genome shotgun (WGS) entry which is preliminary data.</text>
</comment>
<proteinExistence type="predicted"/>
<dbReference type="EMBL" id="JAHESE010000047">
    <property type="protein sequence ID" value="MBT1711996.1"/>
    <property type="molecule type" value="Genomic_DNA"/>
</dbReference>
<keyword evidence="2" id="KW-1185">Reference proteome</keyword>
<feature type="non-terminal residue" evidence="1">
    <location>
        <position position="1"/>
    </location>
</feature>
<accession>A0AAP2E2S9</accession>
<evidence type="ECO:0000313" key="2">
    <source>
        <dbReference type="Proteomes" id="UP001319080"/>
    </source>
</evidence>
<evidence type="ECO:0000313" key="1">
    <source>
        <dbReference type="EMBL" id="MBT1711996.1"/>
    </source>
</evidence>
<reference evidence="1 2" key="1">
    <citation type="submission" date="2021-05" db="EMBL/GenBank/DDBJ databases">
        <title>A Polyphasic approach of four new species of the genus Ohtaekwangia: Ohtaekwangia histidinii sp. nov., Ohtaekwangia cretensis sp. nov., Ohtaekwangia indiensis sp. nov., Ohtaekwangia reichenbachii sp. nov. from diverse environment.</title>
        <authorList>
            <person name="Octaviana S."/>
        </authorList>
    </citation>
    <scope>NUCLEOTIDE SEQUENCE [LARGE SCALE GENOMIC DNA]</scope>
    <source>
        <strain evidence="1 2">PWU5</strain>
    </source>
</reference>
<dbReference type="AlphaFoldDB" id="A0AAP2E2S9"/>
<sequence>GDSRVCRKRADGKFQGGVVGGGHGVRVSLNTKIRDSGGLGFRRIFLYDLTITLQISEDSGHAGSESPPRRRG</sequence>
<gene>
    <name evidence="1" type="ORF">KK062_27385</name>
</gene>
<protein>
    <submittedName>
        <fullName evidence="1">Uncharacterized protein</fullName>
    </submittedName>
</protein>
<dbReference type="RefSeq" id="WP_254087564.1">
    <property type="nucleotide sequence ID" value="NZ_JAHESE010000047.1"/>
</dbReference>
<name>A0AAP2E2S9_9BACT</name>